<feature type="compositionally biased region" description="Polar residues" evidence="16">
    <location>
        <begin position="2824"/>
        <end position="2837"/>
    </location>
</feature>
<evidence type="ECO:0000256" key="17">
    <source>
        <dbReference type="SAM" id="SignalP"/>
    </source>
</evidence>
<dbReference type="STRING" id="9643.ENSUAMP00000013103"/>
<dbReference type="FunFam" id="3.40.50.410:FF:000016">
    <property type="entry name" value="Collagen type VI alpha 3 chain"/>
    <property type="match status" value="1"/>
</dbReference>
<feature type="compositionally biased region" description="Low complexity" evidence="16">
    <location>
        <begin position="2931"/>
        <end position="2969"/>
    </location>
</feature>
<evidence type="ECO:0000256" key="11">
    <source>
        <dbReference type="ARBA" id="ARBA00023180"/>
    </source>
</evidence>
<protein>
    <recommendedName>
        <fullName evidence="15">Collagen alpha-3(VI) chain</fullName>
    </recommendedName>
</protein>
<feature type="signal peptide" evidence="17">
    <location>
        <begin position="1"/>
        <end position="25"/>
    </location>
</feature>
<dbReference type="InterPro" id="IPR050525">
    <property type="entry name" value="ECM_Assembly_Org"/>
</dbReference>
<dbReference type="SMART" id="SM00327">
    <property type="entry name" value="VWA"/>
    <property type="match status" value="12"/>
</dbReference>
<feature type="domain" description="VWFA" evidence="18">
    <location>
        <begin position="2367"/>
        <end position="2546"/>
    </location>
</feature>
<feature type="compositionally biased region" description="Low complexity" evidence="16">
    <location>
        <begin position="2838"/>
        <end position="2859"/>
    </location>
</feature>
<dbReference type="InterPro" id="IPR036880">
    <property type="entry name" value="Kunitz_BPTI_sf"/>
</dbReference>
<dbReference type="PROSITE" id="PS00280">
    <property type="entry name" value="BPTI_KUNITZ_1"/>
    <property type="match status" value="1"/>
</dbReference>
<dbReference type="Gene3D" id="3.40.50.410">
    <property type="entry name" value="von Willebrand factor, type A domain"/>
    <property type="match status" value="12"/>
</dbReference>
<dbReference type="PROSITE" id="PS50279">
    <property type="entry name" value="BPTI_KUNITZ_2"/>
    <property type="match status" value="1"/>
</dbReference>
<evidence type="ECO:0000256" key="13">
    <source>
        <dbReference type="ARBA" id="ARBA00043858"/>
    </source>
</evidence>
<gene>
    <name evidence="21" type="primary">COL6A3</name>
</gene>
<dbReference type="InterPro" id="IPR036116">
    <property type="entry name" value="FN3_sf"/>
</dbReference>
<feature type="domain" description="Fibronectin type-III" evidence="20">
    <location>
        <begin position="2971"/>
        <end position="3062"/>
    </location>
</feature>
<dbReference type="InterPro" id="IPR041900">
    <property type="entry name" value="vWA_collagen_alpha3-VI-like"/>
</dbReference>
<dbReference type="InterPro" id="IPR008160">
    <property type="entry name" value="Collagen"/>
</dbReference>
<feature type="compositionally biased region" description="Basic and acidic residues" evidence="16">
    <location>
        <begin position="2129"/>
        <end position="2167"/>
    </location>
</feature>
<dbReference type="Gene3D" id="2.60.40.10">
    <property type="entry name" value="Immunoglobulins"/>
    <property type="match status" value="1"/>
</dbReference>
<dbReference type="FunFam" id="3.40.50.410:FF:000023">
    <property type="entry name" value="Collagen type VI alpha 3 chain"/>
    <property type="match status" value="1"/>
</dbReference>
<feature type="domain" description="VWFA" evidence="18">
    <location>
        <begin position="2584"/>
        <end position="2781"/>
    </location>
</feature>
<feature type="compositionally biased region" description="Gly residues" evidence="16">
    <location>
        <begin position="2257"/>
        <end position="2266"/>
    </location>
</feature>
<feature type="domain" description="VWFA" evidence="18">
    <location>
        <begin position="1430"/>
        <end position="1603"/>
    </location>
</feature>
<keyword evidence="10" id="KW-1015">Disulfide bond</keyword>
<feature type="domain" description="VWFA" evidence="18">
    <location>
        <begin position="1227"/>
        <end position="1398"/>
    </location>
</feature>
<evidence type="ECO:0000256" key="16">
    <source>
        <dbReference type="SAM" id="MobiDB-lite"/>
    </source>
</evidence>
<feature type="region of interest" description="Disordered" evidence="16">
    <location>
        <begin position="2232"/>
        <end position="2343"/>
    </location>
</feature>
<feature type="domain" description="VWFA" evidence="18">
    <location>
        <begin position="242"/>
        <end position="419"/>
    </location>
</feature>
<keyword evidence="3" id="KW-0272">Extracellular matrix</keyword>
<evidence type="ECO:0000256" key="8">
    <source>
        <dbReference type="ARBA" id="ARBA00022900"/>
    </source>
</evidence>
<dbReference type="InterPro" id="IPR002035">
    <property type="entry name" value="VWF_A"/>
</dbReference>
<evidence type="ECO:0000256" key="6">
    <source>
        <dbReference type="ARBA" id="ARBA00022737"/>
    </source>
</evidence>
<dbReference type="FunFam" id="3.40.50.410:FF:000004">
    <property type="entry name" value="collagen alpha-6(VI) chain"/>
    <property type="match status" value="1"/>
</dbReference>
<comment type="function">
    <text evidence="13">Collagen VI acts as a cell-binding protein.</text>
</comment>
<keyword evidence="6" id="KW-0677">Repeat</keyword>
<dbReference type="Pfam" id="PF00092">
    <property type="entry name" value="VWA"/>
    <property type="match status" value="12"/>
</dbReference>
<dbReference type="SUPFAM" id="SSF53300">
    <property type="entry name" value="vWA-like"/>
    <property type="match status" value="12"/>
</dbReference>
<keyword evidence="5 17" id="KW-0732">Signal</keyword>
<evidence type="ECO:0000259" key="19">
    <source>
        <dbReference type="PROSITE" id="PS50279"/>
    </source>
</evidence>
<dbReference type="GO" id="GO:0007155">
    <property type="term" value="P:cell adhesion"/>
    <property type="evidence" value="ECO:0007669"/>
    <property type="project" value="UniProtKB-KW"/>
</dbReference>
<dbReference type="Ensembl" id="ENSUAMT00000014700.1">
    <property type="protein sequence ID" value="ENSUAMP00000013103.1"/>
    <property type="gene ID" value="ENSUAMG00000009897.1"/>
</dbReference>
<evidence type="ECO:0000256" key="4">
    <source>
        <dbReference type="ARBA" id="ARBA00022690"/>
    </source>
</evidence>
<keyword evidence="9" id="KW-0176">Collagen</keyword>
<dbReference type="FunFam" id="3.40.50.410:FF:000035">
    <property type="entry name" value="collagen alpha-3(VI) chain isoform X3"/>
    <property type="match status" value="1"/>
</dbReference>
<dbReference type="InterPro" id="IPR020901">
    <property type="entry name" value="Prtase_inh_Kunz-CS"/>
</dbReference>
<dbReference type="FunFam" id="2.60.40.10:FF:000723">
    <property type="entry name" value="Collagen type VI alpha 3 chain"/>
    <property type="match status" value="1"/>
</dbReference>
<dbReference type="PANTHER" id="PTHR24020:SF13">
    <property type="entry name" value="COLLAGEN ALPHA-3(VI) CHAIN"/>
    <property type="match status" value="1"/>
</dbReference>
<evidence type="ECO:0000256" key="5">
    <source>
        <dbReference type="ARBA" id="ARBA00022729"/>
    </source>
</evidence>
<feature type="domain" description="BPTI/Kunitz inhibitor" evidence="19">
    <location>
        <begin position="3091"/>
        <end position="3141"/>
    </location>
</feature>
<keyword evidence="11" id="KW-0325">Glycoprotein</keyword>
<evidence type="ECO:0000313" key="21">
    <source>
        <dbReference type="Ensembl" id="ENSUAMP00000013103.1"/>
    </source>
</evidence>
<evidence type="ECO:0000256" key="12">
    <source>
        <dbReference type="ARBA" id="ARBA00023278"/>
    </source>
</evidence>
<evidence type="ECO:0000256" key="15">
    <source>
        <dbReference type="ARBA" id="ARBA00074093"/>
    </source>
</evidence>
<dbReference type="Pfam" id="PF00014">
    <property type="entry name" value="Kunitz_BPTI"/>
    <property type="match status" value="1"/>
</dbReference>
<dbReference type="FunFam" id="3.40.50.410:FF:000037">
    <property type="entry name" value="Collagen type VI alpha 3 chain"/>
    <property type="match status" value="1"/>
</dbReference>
<evidence type="ECO:0000259" key="18">
    <source>
        <dbReference type="PROSITE" id="PS50234"/>
    </source>
</evidence>
<feature type="domain" description="VWFA" evidence="18">
    <location>
        <begin position="1633"/>
        <end position="1806"/>
    </location>
</feature>
<evidence type="ECO:0000256" key="1">
    <source>
        <dbReference type="ARBA" id="ARBA00004498"/>
    </source>
</evidence>
<keyword evidence="4" id="KW-0646">Protease inhibitor</keyword>
<dbReference type="CDD" id="cd22629">
    <property type="entry name" value="Kunitz_collagen_alpha3_VI"/>
    <property type="match status" value="1"/>
</dbReference>
<reference evidence="21" key="2">
    <citation type="submission" date="2025-08" db="UniProtKB">
        <authorList>
            <consortium name="Ensembl"/>
        </authorList>
    </citation>
    <scope>IDENTIFICATION</scope>
</reference>
<keyword evidence="2" id="KW-0964">Secreted</keyword>
<evidence type="ECO:0000259" key="20">
    <source>
        <dbReference type="PROSITE" id="PS50853"/>
    </source>
</evidence>
<dbReference type="Pfam" id="PF01391">
    <property type="entry name" value="Collagen"/>
    <property type="match status" value="2"/>
</dbReference>
<dbReference type="PRINTS" id="PR00759">
    <property type="entry name" value="BASICPTASE"/>
</dbReference>
<feature type="domain" description="VWFA" evidence="18">
    <location>
        <begin position="636"/>
        <end position="813"/>
    </location>
</feature>
<dbReference type="GeneTree" id="ENSGT00940000156462"/>
<feature type="domain" description="VWFA" evidence="18">
    <location>
        <begin position="834"/>
        <end position="1006"/>
    </location>
</feature>
<dbReference type="CDD" id="cd01450">
    <property type="entry name" value="vWFA_subfamily_ECM"/>
    <property type="match status" value="2"/>
</dbReference>
<dbReference type="InterPro" id="IPR013783">
    <property type="entry name" value="Ig-like_fold"/>
</dbReference>
<evidence type="ECO:0000256" key="14">
    <source>
        <dbReference type="ARBA" id="ARBA00044000"/>
    </source>
</evidence>
<dbReference type="SUPFAM" id="SSF57362">
    <property type="entry name" value="BPTI-like"/>
    <property type="match status" value="1"/>
</dbReference>
<dbReference type="PANTHER" id="PTHR24020">
    <property type="entry name" value="COLLAGEN ALPHA"/>
    <property type="match status" value="1"/>
</dbReference>
<evidence type="ECO:0000256" key="2">
    <source>
        <dbReference type="ARBA" id="ARBA00022525"/>
    </source>
</evidence>
<comment type="subcellular location">
    <subcellularLocation>
        <location evidence="1">Secreted</location>
        <location evidence="1">Extracellular space</location>
        <location evidence="1">Extracellular matrix</location>
    </subcellularLocation>
</comment>
<dbReference type="InterPro" id="IPR036465">
    <property type="entry name" value="vWFA_dom_sf"/>
</dbReference>
<keyword evidence="12" id="KW-0379">Hydroxylation</keyword>
<dbReference type="FunFam" id="3.40.50.410:FF:000021">
    <property type="entry name" value="Collagen, type VI, alpha 3"/>
    <property type="match status" value="1"/>
</dbReference>
<reference evidence="21" key="3">
    <citation type="submission" date="2025-09" db="UniProtKB">
        <authorList>
            <consortium name="Ensembl"/>
        </authorList>
    </citation>
    <scope>IDENTIFICATION</scope>
</reference>
<sequence>MRKHRHLPLVAMFCLFLSGFSFTRAQQQQADVKNGAAADIIFLVDSSWSIGKEHFQLVREFLYDVIESLAVGDSDFRFALVQFNGNPHTEFLLNTYRTKQEVLSHISNMSYIGGSNETGKGLEYVMQNHLTEAAGSRAGDGVPQVIVVLTDGHSDDGLALPSAGLKSADVNVFAIGVEDADEGALKEIASEPLTMHVFNLENFTSLHDIVGNLVSCVQSSVAPEGAGGTETLKDITAQDSADIIFLIDGSNNTGSVHFAVIRDFLVNLLERLSVGAQQIRVGVVQYSDEPRTVFSLDTYSTKAQVLDAVKALAFTGGELANVGLALDFVVENHFTRAGGSRVEEGVPQVLVLISAGPSSDEIRDGVVALKQASVFSFGLGAQAASRAELQHIATNDNLVFTVPEFRSFGDLQEQLLPYIVGVAQRHIVLQPPTIVTEVNKRDIVFLVDGSSSLGLANFNAIRDFIAKVIQRLEIGQDLIQVAVAQYADTVRPEFYFNSYPNKREVITAVRRMKPMEGSVLYTGSALDFVRNNLFTSSAGHRAAEGVPKLLVLITGGKSLDEISQPAQELKRSSIMSFAVGSKAADQAELEEIAFDSSLVFLPAEFRAAPLQGVLPGLLAPLRTLSGTSEVHVNKRDIIFLLDGSSNVGKTNFPYVRDFVTNVVNSLDVGSDNIRVGLVQFSDTPVTEFSLDTYQTKAELLAHLRRLQPQGGSGLNTGSALSYVHANHFTEAGGSRSREHVPQLLLLLTAGPAEDAYLPAANALARAGVLTLCVGASRANKAELEQIAFNPSLVYLMDDFSSLPALPQQLIQPLTTYVSGGVEEVPLAQPESKRDILFLFDGSANLVGQFPAVRDFLYKVIDELDVKPDGTRIAVAQYSDDVRVESRFDEHQNKPEILSLVKRMKIKTGKALNLGYALDYAQRYIFVKSAGSRIEDGVLQFLVLLVAGRSSDRLDTPALNLKQSGVVTFILQAKNADPAELGLMVPSPVFILAAESLPKIGDLQPQIVNLLKSAVSLPVSGEKDVVFLIDGSEGVRSGFPLLKEFVQRVVESLDVGPDRVRVAVVQYSDRTRPEFYLNSYMDQQSVVSAVRRLTLLGGPTPNTGAALDFVLRNILISSAGSRIAEGVPQLLIVLTADRSGDDVRGPSVVVKRGGAVPIGIGIGNADITEMQTISFIPDFAVAIPTFRQLGTVQQVISDRVIQLNREELSRLQPVLLPPTSPGVGSKKDVVFLIDGSQSAGPEFQYIRTLIERLVDYLDVGFDTTRVAVIQFSEDPRVEFLLNAHSSKDEVQNAVRRLRPKGGRQVNIGGALEYVSRNIFKRPLGSRIEEGVPQFLVLISSGKSDDEVDDSAAELKQSGVAPFTVARNADQEELVKISLSPEYVFSVSTFRELPSLEQKLLTPITTLTSEQIQKILASTRYPSPAIESDAADIVFLIDSSDSIKPDDVAHIRDFVIKIVRRLNIGPNKVRIGVVQFSNEVFPEFYLKTHKSQAAVLDALRRLRFRGGSPLNTGRALEFVARNLFVKSAGSRIEDGVPQHLVLFLGGKSQDDISRFSQVISSSGIVSLGVGDRNIDRTELQTITNDPRLVFTVREFRELPSIEDRVMHAFGPSGVTPAPPGVDIPSPSRPEKKKADVVFLLDGSINFRRDTFQEVLRFVSEIVDTLYEGGDSIQVGLVQYNSDPTDEFFLKDFSTKQQIIDAINKVVYKGGRHANTKVGIEHLRQNHFVPEAGSRLDQRVPQIAFVITGGKSVEDAQEASLALTQKGVKVFAVGVKNIDSEEVGKIASNSATAFRVGNVQELSELSEQVLETLHDAMHETLCPGVTDISKACNLDVILGFDGSRDQNVFVTQKGLESKVDAVLNRISQMQRISCSGGQMPTVRVSVVANTPTGPVEAFDFAEYQPELFEKFRNMRSQHPYVLTADTLKVYQNKFRQSSPDSVKVVIHFTDGVDGSLADLQKASEALRQEGVQALILVGLERVANLEQLMQLEFGRGFLYNRPLRLNLLDLDYELAEQLDNIAEKACCGVPCKCSGQRGDRGPIGSIGPKGIPGEDGYRGYPGDEGGPGERGPPGVNGTQGFQGCPGQRGIKGSRGFPGEKGELGEIGLDGLDGEDGDKGLPGSSGEKGNPGRRGDKGPKGDKGERGDIGIRGDPGDSGRDSQQRGPKGETGDIGPMVRSDTGINHPDPPPPSSFVSKGNKGGPGQPGSVGEQGTRGAQVSTPGEAACLVTLSQIGGTAGVPGERGRTGPLGRKGEPGEPGPKGGIGSRGPRGETVRSRRAVTHPSLEGGRRGEGGAPGEPGTGGALGPKGIRGRRGNSGPPGAVGQKGDPGYPGPSGPKGNRGDSMDQCALVQSIKDKCRPLECPVFPTELAFALDTSEGVTQDTFSRMRDVLLKVVGDLTIAESNCPRGARVAVVTYNNEVTTEIRFADSKKKSVLLDKIKNLQVALTSKQQSLETAMSFVARNTFKRVRNGFLMRKVAVFFSNKPTRASPQLREAVLKLSDAGITPLFLTSQEDGQLISALQINNTAVGHALVLPARRDLTDFLKNVLTCHICLDICNIDPSCGFGTWRPSFRDRRAAGSDADIDMAFVLDSSESTTLFQFNEMRKKYIGYLVRQLDLSPDPKASQHLTRVAVVQHAPYESMGNVSVSPVKVEFSLTDYGSKEKLVDFLHSRMTQLQGTRDLGRAIEYTIENVFESAPNPRDLKIMVLMLTGEVEKEQLEEAQRVILQAKCKGYFFVILGIGRKVNVKEVYGFASEPNDVFFKLLDKSIELNEEPLMRFGRLLPSFVGSENAFYLSPDIRKQCDWFQGDQLSIKNPVKFGHKQLNIPNNVTSSPTTKLVTPAKPVTTTEPVTTTTKPVATTTKPVATTTKPVTVVNLPASKPAAAKPGPPKPAAARPVAPVRPVAAKPEATKTATVRPAVAVKPVAAKPVAPKPAAVRPPTAARPVAAKPEAPKLQAAKPAVAKPAGKNARPSREVQVSDVTENSAKLHWERPEPPGPYFYDLTVTLAHDQSLVLRQNLSVTERAVGGLLAGHTYHVAVVCYLKSQVRAAYQASFSTKKAQPAAPQVRSASSSTINLMVSTEPVAGGETDICKLPKEEGTCRKFMLKWYYDVETKSCMRFWYGGCSGNENRFNSQKECETVCAPGK</sequence>
<keyword evidence="7" id="KW-0130">Cell adhesion</keyword>
<dbReference type="SMART" id="SM00131">
    <property type="entry name" value="KU"/>
    <property type="match status" value="1"/>
</dbReference>
<feature type="domain" description="VWFA" evidence="18">
    <location>
        <begin position="1832"/>
        <end position="2018"/>
    </location>
</feature>
<dbReference type="Proteomes" id="UP000291022">
    <property type="component" value="Unassembled WGS sequence"/>
</dbReference>
<dbReference type="InterPro" id="IPR003961">
    <property type="entry name" value="FN3_dom"/>
</dbReference>
<dbReference type="InterPro" id="IPR002223">
    <property type="entry name" value="Kunitz_BPTI"/>
</dbReference>
<reference evidence="22" key="1">
    <citation type="submission" date="2016-06" db="EMBL/GenBank/DDBJ databases">
        <title>De novo assembly and RNA-Seq shows season-dependent expression and editing in black bear kidneys.</title>
        <authorList>
            <person name="Korstanje R."/>
            <person name="Srivastava A."/>
            <person name="Sarsani V.K."/>
            <person name="Sheehan S.M."/>
            <person name="Seger R.L."/>
            <person name="Barter M.E."/>
            <person name="Lindqvist C."/>
            <person name="Brody L.C."/>
            <person name="Mullikin J.C."/>
        </authorList>
    </citation>
    <scope>NUCLEOTIDE SEQUENCE [LARGE SCALE GENOMIC DNA]</scope>
</reference>
<dbReference type="PROSITE" id="PS50234">
    <property type="entry name" value="VWFA"/>
    <property type="match status" value="12"/>
</dbReference>
<dbReference type="CDD" id="cd01481">
    <property type="entry name" value="vWA_collagen_alpha3-VI-like"/>
    <property type="match status" value="3"/>
</dbReference>
<name>A0A452R4B2_URSAM</name>
<keyword evidence="8" id="KW-0722">Serine protease inhibitor</keyword>
<feature type="region of interest" description="Disordered" evidence="16">
    <location>
        <begin position="2824"/>
        <end position="2859"/>
    </location>
</feature>
<proteinExistence type="inferred from homology"/>
<dbReference type="FunFam" id="4.10.410.10:FF:000007">
    <property type="entry name" value="Collagen type VI alpha 3 chain"/>
    <property type="match status" value="1"/>
</dbReference>
<dbReference type="FunFam" id="3.40.50.410:FF:000003">
    <property type="entry name" value="Collagen type VI alpha 3 chain"/>
    <property type="match status" value="5"/>
</dbReference>
<evidence type="ECO:0000256" key="3">
    <source>
        <dbReference type="ARBA" id="ARBA00022530"/>
    </source>
</evidence>
<evidence type="ECO:0000313" key="22">
    <source>
        <dbReference type="Proteomes" id="UP000291022"/>
    </source>
</evidence>
<comment type="similarity">
    <text evidence="14">Belongs to the type VI collagen family.</text>
</comment>
<feature type="compositionally biased region" description="Low complexity" evidence="16">
    <location>
        <begin position="2039"/>
        <end position="2048"/>
    </location>
</feature>
<feature type="region of interest" description="Disordered" evidence="16">
    <location>
        <begin position="2931"/>
        <end position="2979"/>
    </location>
</feature>
<keyword evidence="22" id="KW-1185">Reference proteome</keyword>
<feature type="domain" description="VWFA" evidence="18">
    <location>
        <begin position="442"/>
        <end position="617"/>
    </location>
</feature>
<evidence type="ECO:0000256" key="9">
    <source>
        <dbReference type="ARBA" id="ARBA00023119"/>
    </source>
</evidence>
<feature type="domain" description="VWFA" evidence="18">
    <location>
        <begin position="1023"/>
        <end position="1199"/>
    </location>
</feature>
<dbReference type="GO" id="GO:0005604">
    <property type="term" value="C:basement membrane"/>
    <property type="evidence" value="ECO:0007669"/>
    <property type="project" value="UniProtKB-SubCell"/>
</dbReference>
<feature type="chain" id="PRO_5019428027" description="Collagen alpha-3(VI) chain" evidence="17">
    <location>
        <begin position="26"/>
        <end position="3145"/>
    </location>
</feature>
<evidence type="ECO:0000256" key="7">
    <source>
        <dbReference type="ARBA" id="ARBA00022889"/>
    </source>
</evidence>
<dbReference type="CDD" id="cd00063">
    <property type="entry name" value="FN3"/>
    <property type="match status" value="1"/>
</dbReference>
<dbReference type="PRINTS" id="PR00453">
    <property type="entry name" value="VWFADOMAIN"/>
</dbReference>
<feature type="domain" description="VWFA" evidence="18">
    <location>
        <begin position="39"/>
        <end position="213"/>
    </location>
</feature>
<dbReference type="SUPFAM" id="SSF49265">
    <property type="entry name" value="Fibronectin type III"/>
    <property type="match status" value="1"/>
</dbReference>
<dbReference type="Gene3D" id="4.10.410.10">
    <property type="entry name" value="Pancreatic trypsin inhibitor Kunitz domain"/>
    <property type="match status" value="1"/>
</dbReference>
<feature type="compositionally biased region" description="Gly residues" evidence="16">
    <location>
        <begin position="2059"/>
        <end position="2068"/>
    </location>
</feature>
<dbReference type="GO" id="GO:0005589">
    <property type="term" value="C:collagen type VI trimer"/>
    <property type="evidence" value="ECO:0007669"/>
    <property type="project" value="UniProtKB-ARBA"/>
</dbReference>
<feature type="compositionally biased region" description="Gly residues" evidence="16">
    <location>
        <begin position="2291"/>
        <end position="2304"/>
    </location>
</feature>
<feature type="region of interest" description="Disordered" evidence="16">
    <location>
        <begin position="2035"/>
        <end position="2217"/>
    </location>
</feature>
<dbReference type="GO" id="GO:0004867">
    <property type="term" value="F:serine-type endopeptidase inhibitor activity"/>
    <property type="evidence" value="ECO:0007669"/>
    <property type="project" value="UniProtKB-KW"/>
</dbReference>
<dbReference type="FunFam" id="3.40.50.410:FF:000022">
    <property type="entry name" value="Collagen type VI alpha 3 chain"/>
    <property type="match status" value="1"/>
</dbReference>
<accession>A0A452R4B2</accession>
<organism evidence="21 22">
    <name type="scientific">Ursus americanus</name>
    <name type="common">American black bear</name>
    <name type="synonym">Euarctos americanus</name>
    <dbReference type="NCBI Taxonomy" id="9643"/>
    <lineage>
        <taxon>Eukaryota</taxon>
        <taxon>Metazoa</taxon>
        <taxon>Chordata</taxon>
        <taxon>Craniata</taxon>
        <taxon>Vertebrata</taxon>
        <taxon>Euteleostomi</taxon>
        <taxon>Mammalia</taxon>
        <taxon>Eutheria</taxon>
        <taxon>Laurasiatheria</taxon>
        <taxon>Carnivora</taxon>
        <taxon>Caniformia</taxon>
        <taxon>Ursidae</taxon>
        <taxon>Ursus</taxon>
    </lineage>
</organism>
<dbReference type="PROSITE" id="PS50853">
    <property type="entry name" value="FN3"/>
    <property type="match status" value="1"/>
</dbReference>
<evidence type="ECO:0000256" key="10">
    <source>
        <dbReference type="ARBA" id="ARBA00023157"/>
    </source>
</evidence>